<keyword evidence="7" id="KW-1185">Reference proteome</keyword>
<dbReference type="InterPro" id="IPR011078">
    <property type="entry name" value="PyrdxlP_homeostasis"/>
</dbReference>
<evidence type="ECO:0000256" key="2">
    <source>
        <dbReference type="HAMAP-Rule" id="MF_02087"/>
    </source>
</evidence>
<evidence type="ECO:0000256" key="1">
    <source>
        <dbReference type="ARBA" id="ARBA00022898"/>
    </source>
</evidence>
<dbReference type="CDD" id="cd00635">
    <property type="entry name" value="PLPDE_III_YBL036c_like"/>
    <property type="match status" value="1"/>
</dbReference>
<gene>
    <name evidence="6" type="primary">yggS</name>
    <name evidence="6" type="ORF">NO1_1045</name>
</gene>
<dbReference type="InterPro" id="IPR029066">
    <property type="entry name" value="PLP-binding_barrel"/>
</dbReference>
<comment type="similarity">
    <text evidence="2 4">Belongs to the pyridoxal phosphate-binding protein YggS/PROSC family.</text>
</comment>
<comment type="caution">
    <text evidence="6">The sequence shown here is derived from an EMBL/GenBank/DDBJ whole genome shotgun (WGS) entry which is preliminary data.</text>
</comment>
<dbReference type="PIRSF" id="PIRSF004848">
    <property type="entry name" value="YBL036c_PLPDEIII"/>
    <property type="match status" value="1"/>
</dbReference>
<dbReference type="InterPro" id="IPR001608">
    <property type="entry name" value="Ala_racemase_N"/>
</dbReference>
<dbReference type="EMBL" id="BGZN01000018">
    <property type="protein sequence ID" value="GBR73735.1"/>
    <property type="molecule type" value="Genomic_DNA"/>
</dbReference>
<dbReference type="HAMAP" id="MF_02087">
    <property type="entry name" value="PLP_homeostasis"/>
    <property type="match status" value="1"/>
</dbReference>
<comment type="cofactor">
    <cofactor evidence="3">
        <name>pyridoxal 5'-phosphate</name>
        <dbReference type="ChEBI" id="CHEBI:597326"/>
    </cofactor>
</comment>
<evidence type="ECO:0000256" key="4">
    <source>
        <dbReference type="RuleBase" id="RU004514"/>
    </source>
</evidence>
<dbReference type="PANTHER" id="PTHR10146">
    <property type="entry name" value="PROLINE SYNTHETASE CO-TRANSCRIBED BACTERIAL HOMOLOG PROTEIN"/>
    <property type="match status" value="1"/>
</dbReference>
<dbReference type="GO" id="GO:0030170">
    <property type="term" value="F:pyridoxal phosphate binding"/>
    <property type="evidence" value="ECO:0007669"/>
    <property type="project" value="UniProtKB-UniRule"/>
</dbReference>
<comment type="function">
    <text evidence="2">Pyridoxal 5'-phosphate (PLP)-binding protein, which is involved in PLP homeostasis.</text>
</comment>
<proteinExistence type="inferred from homology"/>
<dbReference type="NCBIfam" id="TIGR00044">
    <property type="entry name" value="YggS family pyridoxal phosphate-dependent enzyme"/>
    <property type="match status" value="1"/>
</dbReference>
<reference evidence="6 7" key="1">
    <citation type="journal article" date="2019" name="ISME J.">
        <title>Genome analyses of uncultured TG2/ZB3 bacteria in 'Margulisbacteria' specifically attached to ectosymbiotic spirochetes of protists in the termite gut.</title>
        <authorList>
            <person name="Utami Y.D."/>
            <person name="Kuwahara H."/>
            <person name="Igai K."/>
            <person name="Murakami T."/>
            <person name="Sugaya K."/>
            <person name="Morikawa T."/>
            <person name="Nagura Y."/>
            <person name="Yuki M."/>
            <person name="Deevong P."/>
            <person name="Inoue T."/>
            <person name="Kihara K."/>
            <person name="Lo N."/>
            <person name="Yamada A."/>
            <person name="Ohkuma M."/>
            <person name="Hongoh Y."/>
        </authorList>
    </citation>
    <scope>NUCLEOTIDE SEQUENCE [LARGE SCALE GENOMIC DNA]</scope>
    <source>
        <strain evidence="6">NkOx7-01</strain>
    </source>
</reference>
<dbReference type="Gene3D" id="3.20.20.10">
    <property type="entry name" value="Alanine racemase"/>
    <property type="match status" value="1"/>
</dbReference>
<evidence type="ECO:0000313" key="7">
    <source>
        <dbReference type="Proteomes" id="UP000269352"/>
    </source>
</evidence>
<dbReference type="FunFam" id="3.20.20.10:FF:000018">
    <property type="entry name" value="Pyridoxal phosphate homeostasis protein"/>
    <property type="match status" value="1"/>
</dbReference>
<organism evidence="6 7">
    <name type="scientific">Termititenax aidoneus</name>
    <dbReference type="NCBI Taxonomy" id="2218524"/>
    <lineage>
        <taxon>Bacteria</taxon>
        <taxon>Bacillati</taxon>
        <taxon>Candidatus Margulisiibacteriota</taxon>
        <taxon>Candidatus Termititenacia</taxon>
        <taxon>Candidatus Termititenacales</taxon>
        <taxon>Candidatus Termititenacaceae</taxon>
        <taxon>Candidatus Termititenax</taxon>
    </lineage>
</organism>
<name>A0A388TD19_TERA1</name>
<dbReference type="Pfam" id="PF01168">
    <property type="entry name" value="Ala_racemase_N"/>
    <property type="match status" value="1"/>
</dbReference>
<dbReference type="PANTHER" id="PTHR10146:SF14">
    <property type="entry name" value="PYRIDOXAL PHOSPHATE HOMEOSTASIS PROTEIN"/>
    <property type="match status" value="1"/>
</dbReference>
<evidence type="ECO:0000313" key="6">
    <source>
        <dbReference type="EMBL" id="GBR73735.1"/>
    </source>
</evidence>
<keyword evidence="1 2" id="KW-0663">Pyridoxal phosphate</keyword>
<evidence type="ECO:0000259" key="5">
    <source>
        <dbReference type="Pfam" id="PF01168"/>
    </source>
</evidence>
<feature type="modified residue" description="N6-(pyridoxal phosphate)lysine" evidence="2 3">
    <location>
        <position position="24"/>
    </location>
</feature>
<dbReference type="SUPFAM" id="SSF51419">
    <property type="entry name" value="PLP-binding barrel"/>
    <property type="match status" value="1"/>
</dbReference>
<feature type="domain" description="Alanine racemase N-terminal" evidence="5">
    <location>
        <begin position="3"/>
        <end position="210"/>
    </location>
</feature>
<accession>A0A388TD19</accession>
<dbReference type="AlphaFoldDB" id="A0A388TD19"/>
<protein>
    <recommendedName>
        <fullName evidence="2">Pyridoxal phosphate homeostasis protein</fullName>
        <shortName evidence="2">PLP homeostasis protein</shortName>
    </recommendedName>
</protein>
<sequence>MSIKDNLQNILQELGAIQLVAVTKYAAPEQIQELLDCGYFVLGENKVQAAALKAEQYKQYPVQWHLLGHLQTNKAKQAVRIFEVIQSVDSEKVAAAIDKEAAKVNKCQKIFVQVNIGREPQKSGVAAELLADLLVYCRNLKNVQLLGLMAMAPDLPDKEQTKPYFKEMKELFDRYAAPYGLEFLSLGMSGDYPAAVQEGANMVRIGSKLFTGE</sequence>
<dbReference type="Proteomes" id="UP000269352">
    <property type="component" value="Unassembled WGS sequence"/>
</dbReference>
<evidence type="ECO:0000256" key="3">
    <source>
        <dbReference type="PIRSR" id="PIRSR004848-1"/>
    </source>
</evidence>